<dbReference type="PANTHER" id="PTHR48475:SF2">
    <property type="entry name" value="RIBONUCLEASE H"/>
    <property type="match status" value="1"/>
</dbReference>
<dbReference type="Pfam" id="PF17919">
    <property type="entry name" value="RT_RNaseH_2"/>
    <property type="match status" value="1"/>
</dbReference>
<proteinExistence type="predicted"/>
<dbReference type="EMBL" id="JACGWN010000002">
    <property type="protein sequence ID" value="KAL0458695.1"/>
    <property type="molecule type" value="Genomic_DNA"/>
</dbReference>
<protein>
    <recommendedName>
        <fullName evidence="1">Reverse transcriptase/retrotransposon-derived protein RNase H-like domain-containing protein</fullName>
    </recommendedName>
</protein>
<comment type="caution">
    <text evidence="2">The sequence shown here is derived from an EMBL/GenBank/DDBJ whole genome shotgun (WGS) entry which is preliminary data.</text>
</comment>
<organism evidence="2">
    <name type="scientific">Sesamum latifolium</name>
    <dbReference type="NCBI Taxonomy" id="2727402"/>
    <lineage>
        <taxon>Eukaryota</taxon>
        <taxon>Viridiplantae</taxon>
        <taxon>Streptophyta</taxon>
        <taxon>Embryophyta</taxon>
        <taxon>Tracheophyta</taxon>
        <taxon>Spermatophyta</taxon>
        <taxon>Magnoliopsida</taxon>
        <taxon>eudicotyledons</taxon>
        <taxon>Gunneridae</taxon>
        <taxon>Pentapetalae</taxon>
        <taxon>asterids</taxon>
        <taxon>lamiids</taxon>
        <taxon>Lamiales</taxon>
        <taxon>Pedaliaceae</taxon>
        <taxon>Sesamum</taxon>
    </lineage>
</organism>
<reference evidence="2" key="2">
    <citation type="journal article" date="2024" name="Plant">
        <title>Genomic evolution and insights into agronomic trait innovations of Sesamum species.</title>
        <authorList>
            <person name="Miao H."/>
            <person name="Wang L."/>
            <person name="Qu L."/>
            <person name="Liu H."/>
            <person name="Sun Y."/>
            <person name="Le M."/>
            <person name="Wang Q."/>
            <person name="Wei S."/>
            <person name="Zheng Y."/>
            <person name="Lin W."/>
            <person name="Duan Y."/>
            <person name="Cao H."/>
            <person name="Xiong S."/>
            <person name="Wang X."/>
            <person name="Wei L."/>
            <person name="Li C."/>
            <person name="Ma Q."/>
            <person name="Ju M."/>
            <person name="Zhao R."/>
            <person name="Li G."/>
            <person name="Mu C."/>
            <person name="Tian Q."/>
            <person name="Mei H."/>
            <person name="Zhang T."/>
            <person name="Gao T."/>
            <person name="Zhang H."/>
        </authorList>
    </citation>
    <scope>NUCLEOTIDE SEQUENCE</scope>
    <source>
        <strain evidence="2">KEN1</strain>
    </source>
</reference>
<dbReference type="PANTHER" id="PTHR48475">
    <property type="entry name" value="RIBONUCLEASE H"/>
    <property type="match status" value="1"/>
</dbReference>
<name>A0AAW2XXG8_9LAMI</name>
<evidence type="ECO:0000259" key="1">
    <source>
        <dbReference type="Pfam" id="PF17919"/>
    </source>
</evidence>
<dbReference type="AlphaFoldDB" id="A0AAW2XXG8"/>
<dbReference type="SUPFAM" id="SSF56672">
    <property type="entry name" value="DNA/RNA polymerases"/>
    <property type="match status" value="1"/>
</dbReference>
<reference evidence="2" key="1">
    <citation type="submission" date="2020-06" db="EMBL/GenBank/DDBJ databases">
        <authorList>
            <person name="Li T."/>
            <person name="Hu X."/>
            <person name="Zhang T."/>
            <person name="Song X."/>
            <person name="Zhang H."/>
            <person name="Dai N."/>
            <person name="Sheng W."/>
            <person name="Hou X."/>
            <person name="Wei L."/>
        </authorList>
    </citation>
    <scope>NUCLEOTIDE SEQUENCE</scope>
    <source>
        <strain evidence="2">KEN1</strain>
        <tissue evidence="2">Leaf</tissue>
    </source>
</reference>
<feature type="domain" description="Reverse transcriptase/retrotransposon-derived protein RNase H-like" evidence="1">
    <location>
        <begin position="6"/>
        <end position="89"/>
    </location>
</feature>
<sequence length="90" mass="9866">MSAGIRSLKIYLAKLPLLVKPIPGITLYLHISSTSQAVSSGPVREEEGNQTPIYYVSKVLNGAKNRYPPTEKMALSVIITAKKLCPYFLS</sequence>
<dbReference type="InterPro" id="IPR043502">
    <property type="entry name" value="DNA/RNA_pol_sf"/>
</dbReference>
<gene>
    <name evidence="2" type="ORF">Slati_0496700</name>
</gene>
<accession>A0AAW2XXG8</accession>
<evidence type="ECO:0000313" key="2">
    <source>
        <dbReference type="EMBL" id="KAL0458695.1"/>
    </source>
</evidence>
<dbReference type="InterPro" id="IPR041577">
    <property type="entry name" value="RT_RNaseH_2"/>
</dbReference>